<keyword evidence="2" id="KW-1185">Reference proteome</keyword>
<sequence>MTQSTSAHPASPSLVLVRHGETEWSLGGRHTGRTDVPLTAVGESQARAAGRVLEGRSFGLVLSSPRRRAVDTAMLAGFGEELEVDGDLAEWDYGAYEGLTSAEISERFGEEWNLWVNGVEIDAEGRGEEAADLLRRDLAVIHRAQAVLEKGEDVLVFSHGHFLRTLAATWVGLPVSGGEYLALDTASISVLGFEHSCHVVRSWNRTPWAESVAAGSPEAGR</sequence>
<dbReference type="SMART" id="SM00855">
    <property type="entry name" value="PGAM"/>
    <property type="match status" value="1"/>
</dbReference>
<dbReference type="EMBL" id="BAAAQY010000011">
    <property type="protein sequence ID" value="GAA2245758.1"/>
    <property type="molecule type" value="Genomic_DNA"/>
</dbReference>
<dbReference type="InterPro" id="IPR013078">
    <property type="entry name" value="His_Pase_superF_clade-1"/>
</dbReference>
<organism evidence="1 2">
    <name type="scientific">Herbiconiux moechotypicola</name>
    <dbReference type="NCBI Taxonomy" id="637393"/>
    <lineage>
        <taxon>Bacteria</taxon>
        <taxon>Bacillati</taxon>
        <taxon>Actinomycetota</taxon>
        <taxon>Actinomycetes</taxon>
        <taxon>Micrococcales</taxon>
        <taxon>Microbacteriaceae</taxon>
        <taxon>Herbiconiux</taxon>
    </lineage>
</organism>
<comment type="caution">
    <text evidence="1">The sequence shown here is derived from an EMBL/GenBank/DDBJ whole genome shotgun (WGS) entry which is preliminary data.</text>
</comment>
<dbReference type="PANTHER" id="PTHR48100">
    <property type="entry name" value="BROAD-SPECIFICITY PHOSPHATASE YOR283W-RELATED"/>
    <property type="match status" value="1"/>
</dbReference>
<dbReference type="InterPro" id="IPR050275">
    <property type="entry name" value="PGM_Phosphatase"/>
</dbReference>
<accession>A0ABN3E1Q0</accession>
<name>A0ABN3E1Q0_9MICO</name>
<dbReference type="RefSeq" id="WP_259480530.1">
    <property type="nucleotide sequence ID" value="NZ_BAAAQY010000011.1"/>
</dbReference>
<dbReference type="SUPFAM" id="SSF53254">
    <property type="entry name" value="Phosphoglycerate mutase-like"/>
    <property type="match status" value="1"/>
</dbReference>
<dbReference type="Pfam" id="PF00300">
    <property type="entry name" value="His_Phos_1"/>
    <property type="match status" value="1"/>
</dbReference>
<dbReference type="InterPro" id="IPR029033">
    <property type="entry name" value="His_PPase_superfam"/>
</dbReference>
<evidence type="ECO:0000313" key="1">
    <source>
        <dbReference type="EMBL" id="GAA2245758.1"/>
    </source>
</evidence>
<protein>
    <submittedName>
        <fullName evidence="1">Histidine phosphatase family protein</fullName>
    </submittedName>
</protein>
<reference evidence="1 2" key="1">
    <citation type="journal article" date="2019" name="Int. J. Syst. Evol. Microbiol.">
        <title>The Global Catalogue of Microorganisms (GCM) 10K type strain sequencing project: providing services to taxonomists for standard genome sequencing and annotation.</title>
        <authorList>
            <consortium name="The Broad Institute Genomics Platform"/>
            <consortium name="The Broad Institute Genome Sequencing Center for Infectious Disease"/>
            <person name="Wu L."/>
            <person name="Ma J."/>
        </authorList>
    </citation>
    <scope>NUCLEOTIDE SEQUENCE [LARGE SCALE GENOMIC DNA]</scope>
    <source>
        <strain evidence="1 2">JCM 16117</strain>
    </source>
</reference>
<gene>
    <name evidence="1" type="ORF">GCM10009851_33940</name>
</gene>
<dbReference type="Gene3D" id="3.40.50.1240">
    <property type="entry name" value="Phosphoglycerate mutase-like"/>
    <property type="match status" value="1"/>
</dbReference>
<dbReference type="CDD" id="cd07067">
    <property type="entry name" value="HP_PGM_like"/>
    <property type="match status" value="1"/>
</dbReference>
<proteinExistence type="predicted"/>
<dbReference type="PANTHER" id="PTHR48100:SF15">
    <property type="entry name" value="SEDOHEPTULOSE 1,7-BISPHOSPHATASE"/>
    <property type="match status" value="1"/>
</dbReference>
<dbReference type="Proteomes" id="UP001500929">
    <property type="component" value="Unassembled WGS sequence"/>
</dbReference>
<evidence type="ECO:0000313" key="2">
    <source>
        <dbReference type="Proteomes" id="UP001500929"/>
    </source>
</evidence>